<proteinExistence type="predicted"/>
<evidence type="ECO:0000313" key="3">
    <source>
        <dbReference type="Proteomes" id="UP001159659"/>
    </source>
</evidence>
<accession>A0AAV0UBL7</accession>
<protein>
    <submittedName>
        <fullName evidence="2">Uncharacterized protein</fullName>
    </submittedName>
</protein>
<gene>
    <name evidence="2" type="ORF">PFR002_LOCUS7068</name>
</gene>
<sequence length="115" mass="12760">MKLFTAKKDHKRLWTEHYLYMVAVCDVCGGGAEARVLDNILYYASADLSTVLMAKFDAGRSTTCAKLRSLRTLLKQSRSTVVPASHWVAGSSQSQITRHSARKRARATTARSRGI</sequence>
<evidence type="ECO:0000256" key="1">
    <source>
        <dbReference type="SAM" id="MobiDB-lite"/>
    </source>
</evidence>
<name>A0AAV0UBL7_9STRA</name>
<comment type="caution">
    <text evidence="2">The sequence shown here is derived from an EMBL/GenBank/DDBJ whole genome shotgun (WGS) entry which is preliminary data.</text>
</comment>
<organism evidence="2 3">
    <name type="scientific">Peronospora farinosa</name>
    <dbReference type="NCBI Taxonomy" id="134698"/>
    <lineage>
        <taxon>Eukaryota</taxon>
        <taxon>Sar</taxon>
        <taxon>Stramenopiles</taxon>
        <taxon>Oomycota</taxon>
        <taxon>Peronosporomycetes</taxon>
        <taxon>Peronosporales</taxon>
        <taxon>Peronosporaceae</taxon>
        <taxon>Peronospora</taxon>
    </lineage>
</organism>
<evidence type="ECO:0000313" key="2">
    <source>
        <dbReference type="EMBL" id="CAI5733039.1"/>
    </source>
</evidence>
<feature type="region of interest" description="Disordered" evidence="1">
    <location>
        <begin position="91"/>
        <end position="115"/>
    </location>
</feature>
<dbReference type="Proteomes" id="UP001159659">
    <property type="component" value="Unassembled WGS sequence"/>
</dbReference>
<reference evidence="2" key="1">
    <citation type="submission" date="2022-12" db="EMBL/GenBank/DDBJ databases">
        <authorList>
            <person name="Webb A."/>
        </authorList>
    </citation>
    <scope>NUCLEOTIDE SEQUENCE</scope>
    <source>
        <strain evidence="2">Pf2</strain>
    </source>
</reference>
<dbReference type="AlphaFoldDB" id="A0AAV0UBL7"/>
<dbReference type="EMBL" id="CANTFK010000901">
    <property type="protein sequence ID" value="CAI5733039.1"/>
    <property type="molecule type" value="Genomic_DNA"/>
</dbReference>